<dbReference type="InterPro" id="IPR036291">
    <property type="entry name" value="NAD(P)-bd_dom_sf"/>
</dbReference>
<dbReference type="VEuPathDB" id="FungiDB:SPPG_08294"/>
<dbReference type="FunFam" id="3.40.50.720:FF:000084">
    <property type="entry name" value="Short-chain dehydrogenase reductase"/>
    <property type="match status" value="1"/>
</dbReference>
<evidence type="ECO:0000256" key="3">
    <source>
        <dbReference type="ARBA" id="ARBA00023002"/>
    </source>
</evidence>
<keyword evidence="2" id="KW-0521">NADP</keyword>
<dbReference type="GO" id="GO:0048038">
    <property type="term" value="F:quinone binding"/>
    <property type="evidence" value="ECO:0007669"/>
    <property type="project" value="TreeGrafter"/>
</dbReference>
<dbReference type="PRINTS" id="PR00080">
    <property type="entry name" value="SDRFAMILY"/>
</dbReference>
<evidence type="ECO:0000256" key="1">
    <source>
        <dbReference type="ARBA" id="ARBA00006484"/>
    </source>
</evidence>
<protein>
    <recommendedName>
        <fullName evidence="5">Ketoreductase domain-containing protein</fullName>
    </recommendedName>
</protein>
<proteinExistence type="inferred from homology"/>
<comment type="similarity">
    <text evidence="1 4">Belongs to the short-chain dehydrogenases/reductases (SDR) family.</text>
</comment>
<evidence type="ECO:0000256" key="2">
    <source>
        <dbReference type="ARBA" id="ARBA00022857"/>
    </source>
</evidence>
<sequence length="293" mass="30385">MSSSALGRISTVAGHLAASHPKGLLAGQVAIITGSGQGIGAAAAKLFAKEGALVVVTDIDAVKAESVVNEIKSTNGTAIAVPGDVTDPSYPQKLIQKTIDTFGKVNHIVNNAGFTYDGMMHRMSDKQWEIMLSVHNTAPFRIVRAAAPHMRINSEEPRTIVMVSSTSGLHGNLGQANYATAKAGVTGFTKTLAKEWGAFNVRVNSVAFGLIDTRLTRPKESGEAIEVGGQKVQLGIPTKKTSTGADDKTMGRLIPLGRAGTADEAAASILFLCSPLSTFVTGTTLEVTGGAGI</sequence>
<keyword evidence="7" id="KW-1185">Reference proteome</keyword>
<dbReference type="GO" id="GO:0016616">
    <property type="term" value="F:oxidoreductase activity, acting on the CH-OH group of donors, NAD or NADP as acceptor"/>
    <property type="evidence" value="ECO:0007669"/>
    <property type="project" value="TreeGrafter"/>
</dbReference>
<dbReference type="InterPro" id="IPR057326">
    <property type="entry name" value="KR_dom"/>
</dbReference>
<dbReference type="PRINTS" id="PR00081">
    <property type="entry name" value="GDHRDH"/>
</dbReference>
<gene>
    <name evidence="6" type="ORF">SPPG_08294</name>
</gene>
<dbReference type="GeneID" id="27691465"/>
<dbReference type="InterPro" id="IPR002347">
    <property type="entry name" value="SDR_fam"/>
</dbReference>
<dbReference type="RefSeq" id="XP_016604435.1">
    <property type="nucleotide sequence ID" value="XM_016756451.1"/>
</dbReference>
<organism evidence="6 7">
    <name type="scientific">Spizellomyces punctatus (strain DAOM BR117)</name>
    <dbReference type="NCBI Taxonomy" id="645134"/>
    <lineage>
        <taxon>Eukaryota</taxon>
        <taxon>Fungi</taxon>
        <taxon>Fungi incertae sedis</taxon>
        <taxon>Chytridiomycota</taxon>
        <taxon>Chytridiomycota incertae sedis</taxon>
        <taxon>Chytridiomycetes</taxon>
        <taxon>Spizellomycetales</taxon>
        <taxon>Spizellomycetaceae</taxon>
        <taxon>Spizellomyces</taxon>
    </lineage>
</organism>
<keyword evidence="3" id="KW-0560">Oxidoreductase</keyword>
<dbReference type="PROSITE" id="PS00061">
    <property type="entry name" value="ADH_SHORT"/>
    <property type="match status" value="1"/>
</dbReference>
<dbReference type="STRING" id="645134.A0A0L0H4F6"/>
<dbReference type="OMA" id="HGNAGQI"/>
<dbReference type="Proteomes" id="UP000053201">
    <property type="component" value="Unassembled WGS sequence"/>
</dbReference>
<dbReference type="PANTHER" id="PTHR42760">
    <property type="entry name" value="SHORT-CHAIN DEHYDROGENASES/REDUCTASES FAMILY MEMBER"/>
    <property type="match status" value="1"/>
</dbReference>
<dbReference type="SUPFAM" id="SSF51735">
    <property type="entry name" value="NAD(P)-binding Rossmann-fold domains"/>
    <property type="match status" value="1"/>
</dbReference>
<dbReference type="EMBL" id="KQ257469">
    <property type="protein sequence ID" value="KNC96395.1"/>
    <property type="molecule type" value="Genomic_DNA"/>
</dbReference>
<dbReference type="SMART" id="SM00822">
    <property type="entry name" value="PKS_KR"/>
    <property type="match status" value="1"/>
</dbReference>
<dbReference type="Pfam" id="PF13561">
    <property type="entry name" value="adh_short_C2"/>
    <property type="match status" value="1"/>
</dbReference>
<evidence type="ECO:0000259" key="5">
    <source>
        <dbReference type="SMART" id="SM00822"/>
    </source>
</evidence>
<dbReference type="Pfam" id="PF00106">
    <property type="entry name" value="adh_short"/>
    <property type="match status" value="1"/>
</dbReference>
<dbReference type="PANTHER" id="PTHR42760:SF133">
    <property type="entry name" value="3-OXOACYL-[ACYL-CARRIER-PROTEIN] REDUCTASE"/>
    <property type="match status" value="1"/>
</dbReference>
<name>A0A0L0H4F6_SPIPD</name>
<reference evidence="6 7" key="1">
    <citation type="submission" date="2009-08" db="EMBL/GenBank/DDBJ databases">
        <title>The Genome Sequence of Spizellomyces punctatus strain DAOM BR117.</title>
        <authorList>
            <consortium name="The Broad Institute Genome Sequencing Platform"/>
            <person name="Russ C."/>
            <person name="Cuomo C."/>
            <person name="Shea T."/>
            <person name="Young S.K."/>
            <person name="Zeng Q."/>
            <person name="Koehrsen M."/>
            <person name="Haas B."/>
            <person name="Borodovsky M."/>
            <person name="Guigo R."/>
            <person name="Alvarado L."/>
            <person name="Berlin A."/>
            <person name="Bochicchio J."/>
            <person name="Borenstein D."/>
            <person name="Chapman S."/>
            <person name="Chen Z."/>
            <person name="Engels R."/>
            <person name="Freedman E."/>
            <person name="Gellesch M."/>
            <person name="Goldberg J."/>
            <person name="Griggs A."/>
            <person name="Gujja S."/>
            <person name="Heiman D."/>
            <person name="Hepburn T."/>
            <person name="Howarth C."/>
            <person name="Jen D."/>
            <person name="Larson L."/>
            <person name="Lewis B."/>
            <person name="Mehta T."/>
            <person name="Park D."/>
            <person name="Pearson M."/>
            <person name="Roberts A."/>
            <person name="Saif S."/>
            <person name="Shenoy N."/>
            <person name="Sisk P."/>
            <person name="Stolte C."/>
            <person name="Sykes S."/>
            <person name="Thomson T."/>
            <person name="Walk T."/>
            <person name="White J."/>
            <person name="Yandava C."/>
            <person name="Burger G."/>
            <person name="Gray M.W."/>
            <person name="Holland P.W.H."/>
            <person name="King N."/>
            <person name="Lang F.B.F."/>
            <person name="Roger A.J."/>
            <person name="Ruiz-Trillo I."/>
            <person name="Lander E."/>
            <person name="Nusbaum C."/>
        </authorList>
    </citation>
    <scope>NUCLEOTIDE SEQUENCE [LARGE SCALE GENOMIC DNA]</scope>
    <source>
        <strain evidence="6 7">DAOM BR117</strain>
    </source>
</reference>
<dbReference type="GO" id="GO:0006633">
    <property type="term" value="P:fatty acid biosynthetic process"/>
    <property type="evidence" value="ECO:0007669"/>
    <property type="project" value="TreeGrafter"/>
</dbReference>
<feature type="domain" description="Ketoreductase" evidence="5">
    <location>
        <begin position="28"/>
        <end position="221"/>
    </location>
</feature>
<dbReference type="eggNOG" id="KOG1200">
    <property type="taxonomic scope" value="Eukaryota"/>
</dbReference>
<evidence type="ECO:0000256" key="4">
    <source>
        <dbReference type="RuleBase" id="RU000363"/>
    </source>
</evidence>
<dbReference type="InterPro" id="IPR020904">
    <property type="entry name" value="Sc_DH/Rdtase_CS"/>
</dbReference>
<evidence type="ECO:0000313" key="7">
    <source>
        <dbReference type="Proteomes" id="UP000053201"/>
    </source>
</evidence>
<dbReference type="InParanoid" id="A0A0L0H4F6"/>
<dbReference type="AlphaFoldDB" id="A0A0L0H4F6"/>
<dbReference type="OrthoDB" id="1393670at2759"/>
<evidence type="ECO:0000313" key="6">
    <source>
        <dbReference type="EMBL" id="KNC96395.1"/>
    </source>
</evidence>
<dbReference type="Gene3D" id="3.40.50.720">
    <property type="entry name" value="NAD(P)-binding Rossmann-like Domain"/>
    <property type="match status" value="1"/>
</dbReference>
<accession>A0A0L0H4F6</accession>